<dbReference type="InterPro" id="IPR018106">
    <property type="entry name" value="CAP_CS_N"/>
</dbReference>
<organism evidence="1 2">
    <name type="scientific">Steinernema glaseri</name>
    <dbReference type="NCBI Taxonomy" id="37863"/>
    <lineage>
        <taxon>Eukaryota</taxon>
        <taxon>Metazoa</taxon>
        <taxon>Ecdysozoa</taxon>
        <taxon>Nematoda</taxon>
        <taxon>Chromadorea</taxon>
        <taxon>Rhabditida</taxon>
        <taxon>Tylenchina</taxon>
        <taxon>Panagrolaimomorpha</taxon>
        <taxon>Strongyloidoidea</taxon>
        <taxon>Steinernematidae</taxon>
        <taxon>Steinernema</taxon>
    </lineage>
</organism>
<dbReference type="PROSITE" id="PS01088">
    <property type="entry name" value="CAP_1"/>
    <property type="match status" value="1"/>
</dbReference>
<name>A0A1I7YYS9_9BILA</name>
<evidence type="ECO:0000313" key="1">
    <source>
        <dbReference type="Proteomes" id="UP000095287"/>
    </source>
</evidence>
<accession>A0A1I7YYS9</accession>
<dbReference type="GO" id="GO:0007010">
    <property type="term" value="P:cytoskeleton organization"/>
    <property type="evidence" value="ECO:0007669"/>
    <property type="project" value="InterPro"/>
</dbReference>
<sequence>MADQERLEKILHRLEATTARLELLSAQKPPLAPKPGASGGDSPAPGLLWFIFFLWIWSVCPQEQALKLRRVRVKHGFFLFRT</sequence>
<keyword evidence="1" id="KW-1185">Reference proteome</keyword>
<evidence type="ECO:0000313" key="2">
    <source>
        <dbReference type="WBParaSite" id="L893_g20888.t1"/>
    </source>
</evidence>
<dbReference type="AlphaFoldDB" id="A0A1I7YYS9"/>
<dbReference type="WBParaSite" id="L893_g20888.t1">
    <property type="protein sequence ID" value="L893_g20888.t1"/>
    <property type="gene ID" value="L893_g20888"/>
</dbReference>
<proteinExistence type="predicted"/>
<dbReference type="Proteomes" id="UP000095287">
    <property type="component" value="Unplaced"/>
</dbReference>
<dbReference type="Pfam" id="PF01213">
    <property type="entry name" value="CAP_N-CM"/>
    <property type="match status" value="1"/>
</dbReference>
<protein>
    <submittedName>
        <fullName evidence="2">SNAPC5</fullName>
    </submittedName>
</protein>
<dbReference type="InterPro" id="IPR013992">
    <property type="entry name" value="Adenylate_cyclase-assoc_CAP_N"/>
</dbReference>
<reference evidence="2" key="1">
    <citation type="submission" date="2016-11" db="UniProtKB">
        <authorList>
            <consortium name="WormBaseParasite"/>
        </authorList>
    </citation>
    <scope>IDENTIFICATION</scope>
</reference>
<dbReference type="GO" id="GO:0003779">
    <property type="term" value="F:actin binding"/>
    <property type="evidence" value="ECO:0007669"/>
    <property type="project" value="InterPro"/>
</dbReference>